<dbReference type="Proteomes" id="UP000792457">
    <property type="component" value="Unassembled WGS sequence"/>
</dbReference>
<dbReference type="PROSITE" id="PS50293">
    <property type="entry name" value="TPR_REGION"/>
    <property type="match status" value="1"/>
</dbReference>
<dbReference type="PANTHER" id="PTHR46512">
    <property type="entry name" value="PEPTIDYLPROLYL ISOMERASE"/>
    <property type="match status" value="1"/>
</dbReference>
<dbReference type="SMART" id="SM00028">
    <property type="entry name" value="TPR"/>
    <property type="match status" value="2"/>
</dbReference>
<dbReference type="InterPro" id="IPR019734">
    <property type="entry name" value="TPR_rpt"/>
</dbReference>
<keyword evidence="1" id="KW-0802">TPR repeat</keyword>
<gene>
    <name evidence="2" type="ORF">J437_LFUL005523</name>
</gene>
<feature type="repeat" description="TPR" evidence="1">
    <location>
        <begin position="53"/>
        <end position="86"/>
    </location>
</feature>
<dbReference type="OrthoDB" id="407558at2759"/>
<evidence type="ECO:0000256" key="1">
    <source>
        <dbReference type="PROSITE-ProRule" id="PRU00339"/>
    </source>
</evidence>
<protein>
    <submittedName>
        <fullName evidence="2">Uncharacterized protein</fullName>
    </submittedName>
</protein>
<evidence type="ECO:0000313" key="2">
    <source>
        <dbReference type="EMBL" id="KAG8226706.1"/>
    </source>
</evidence>
<dbReference type="EMBL" id="KZ308293">
    <property type="protein sequence ID" value="KAG8226706.1"/>
    <property type="molecule type" value="Genomic_DNA"/>
</dbReference>
<sequence>MQHSSLEPSDVKVLNEILHTCMLNQSAVKLKLKQYKDAILLCDKVLSCNRKSAKAMYRRGQALFKTNEYDLALKDLSEALSIVPNDKFIIAELNVVKKAIHKYLVFEKCQYRKMFK</sequence>
<reference evidence="2" key="1">
    <citation type="submission" date="2013-04" db="EMBL/GenBank/DDBJ databases">
        <authorList>
            <person name="Qu J."/>
            <person name="Murali S.C."/>
            <person name="Bandaranaike D."/>
            <person name="Bellair M."/>
            <person name="Blankenburg K."/>
            <person name="Chao H."/>
            <person name="Dinh H."/>
            <person name="Doddapaneni H."/>
            <person name="Downs B."/>
            <person name="Dugan-Rocha S."/>
            <person name="Elkadiri S."/>
            <person name="Gnanaolivu R.D."/>
            <person name="Hernandez B."/>
            <person name="Javaid M."/>
            <person name="Jayaseelan J.C."/>
            <person name="Lee S."/>
            <person name="Li M."/>
            <person name="Ming W."/>
            <person name="Munidasa M."/>
            <person name="Muniz J."/>
            <person name="Nguyen L."/>
            <person name="Ongeri F."/>
            <person name="Osuji N."/>
            <person name="Pu L.-L."/>
            <person name="Puazo M."/>
            <person name="Qu C."/>
            <person name="Quiroz J."/>
            <person name="Raj R."/>
            <person name="Weissenberger G."/>
            <person name="Xin Y."/>
            <person name="Zou X."/>
            <person name="Han Y."/>
            <person name="Richards S."/>
            <person name="Worley K."/>
            <person name="Muzny D."/>
            <person name="Gibbs R."/>
        </authorList>
    </citation>
    <scope>NUCLEOTIDE SEQUENCE</scope>
    <source>
        <strain evidence="2">Sampled in the wild</strain>
    </source>
</reference>
<dbReference type="PROSITE" id="PS50005">
    <property type="entry name" value="TPR"/>
    <property type="match status" value="1"/>
</dbReference>
<accession>A0A8K0K2N5</accession>
<keyword evidence="3" id="KW-1185">Reference proteome</keyword>
<evidence type="ECO:0000313" key="3">
    <source>
        <dbReference type="Proteomes" id="UP000792457"/>
    </source>
</evidence>
<comment type="caution">
    <text evidence="2">The sequence shown here is derived from an EMBL/GenBank/DDBJ whole genome shotgun (WGS) entry which is preliminary data.</text>
</comment>
<dbReference type="AlphaFoldDB" id="A0A8K0K2N5"/>
<dbReference type="SUPFAM" id="SSF48452">
    <property type="entry name" value="TPR-like"/>
    <property type="match status" value="1"/>
</dbReference>
<name>A0A8K0K2N5_LADFU</name>
<reference evidence="2" key="2">
    <citation type="submission" date="2017-10" db="EMBL/GenBank/DDBJ databases">
        <title>Ladona fulva Genome sequencing and assembly.</title>
        <authorList>
            <person name="Murali S."/>
            <person name="Richards S."/>
            <person name="Bandaranaike D."/>
            <person name="Bellair M."/>
            <person name="Blankenburg K."/>
            <person name="Chao H."/>
            <person name="Dinh H."/>
            <person name="Doddapaneni H."/>
            <person name="Dugan-Rocha S."/>
            <person name="Elkadiri S."/>
            <person name="Gnanaolivu R."/>
            <person name="Hernandez B."/>
            <person name="Skinner E."/>
            <person name="Javaid M."/>
            <person name="Lee S."/>
            <person name="Li M."/>
            <person name="Ming W."/>
            <person name="Munidasa M."/>
            <person name="Muniz J."/>
            <person name="Nguyen L."/>
            <person name="Hughes D."/>
            <person name="Osuji N."/>
            <person name="Pu L.-L."/>
            <person name="Puazo M."/>
            <person name="Qu C."/>
            <person name="Quiroz J."/>
            <person name="Raj R."/>
            <person name="Weissenberger G."/>
            <person name="Xin Y."/>
            <person name="Zou X."/>
            <person name="Han Y."/>
            <person name="Worley K."/>
            <person name="Muzny D."/>
            <person name="Gibbs R."/>
        </authorList>
    </citation>
    <scope>NUCLEOTIDE SEQUENCE</scope>
    <source>
        <strain evidence="2">Sampled in the wild</strain>
    </source>
</reference>
<dbReference type="InterPro" id="IPR011990">
    <property type="entry name" value="TPR-like_helical_dom_sf"/>
</dbReference>
<proteinExistence type="predicted"/>
<dbReference type="InterPro" id="IPR050754">
    <property type="entry name" value="FKBP4/5/8-like"/>
</dbReference>
<organism evidence="2 3">
    <name type="scientific">Ladona fulva</name>
    <name type="common">Scarce chaser dragonfly</name>
    <name type="synonym">Libellula fulva</name>
    <dbReference type="NCBI Taxonomy" id="123851"/>
    <lineage>
        <taxon>Eukaryota</taxon>
        <taxon>Metazoa</taxon>
        <taxon>Ecdysozoa</taxon>
        <taxon>Arthropoda</taxon>
        <taxon>Hexapoda</taxon>
        <taxon>Insecta</taxon>
        <taxon>Pterygota</taxon>
        <taxon>Palaeoptera</taxon>
        <taxon>Odonata</taxon>
        <taxon>Epiprocta</taxon>
        <taxon>Anisoptera</taxon>
        <taxon>Libelluloidea</taxon>
        <taxon>Libellulidae</taxon>
        <taxon>Ladona</taxon>
    </lineage>
</organism>
<dbReference type="Gene3D" id="1.25.40.10">
    <property type="entry name" value="Tetratricopeptide repeat domain"/>
    <property type="match status" value="1"/>
</dbReference>
<dbReference type="Pfam" id="PF00515">
    <property type="entry name" value="TPR_1"/>
    <property type="match status" value="1"/>
</dbReference>